<feature type="region of interest" description="Disordered" evidence="1">
    <location>
        <begin position="1"/>
        <end position="146"/>
    </location>
</feature>
<protein>
    <submittedName>
        <fullName evidence="2">Uncharacterized protein</fullName>
    </submittedName>
</protein>
<evidence type="ECO:0000256" key="1">
    <source>
        <dbReference type="SAM" id="MobiDB-lite"/>
    </source>
</evidence>
<dbReference type="EMBL" id="BTGU01000037">
    <property type="protein sequence ID" value="GMN51439.1"/>
    <property type="molecule type" value="Genomic_DNA"/>
</dbReference>
<evidence type="ECO:0000313" key="3">
    <source>
        <dbReference type="Proteomes" id="UP001187192"/>
    </source>
</evidence>
<organism evidence="2 3">
    <name type="scientific">Ficus carica</name>
    <name type="common">Common fig</name>
    <dbReference type="NCBI Taxonomy" id="3494"/>
    <lineage>
        <taxon>Eukaryota</taxon>
        <taxon>Viridiplantae</taxon>
        <taxon>Streptophyta</taxon>
        <taxon>Embryophyta</taxon>
        <taxon>Tracheophyta</taxon>
        <taxon>Spermatophyta</taxon>
        <taxon>Magnoliopsida</taxon>
        <taxon>eudicotyledons</taxon>
        <taxon>Gunneridae</taxon>
        <taxon>Pentapetalae</taxon>
        <taxon>rosids</taxon>
        <taxon>fabids</taxon>
        <taxon>Rosales</taxon>
        <taxon>Moraceae</taxon>
        <taxon>Ficeae</taxon>
        <taxon>Ficus</taxon>
    </lineage>
</organism>
<name>A0AA88AF76_FICCA</name>
<evidence type="ECO:0000313" key="2">
    <source>
        <dbReference type="EMBL" id="GMN51439.1"/>
    </source>
</evidence>
<dbReference type="AlphaFoldDB" id="A0AA88AF76"/>
<accession>A0AA88AF76</accession>
<sequence>MLANNSPSPLPSSEPFSCLENGSNNKRKRRPAGTPGVSGCRSGVSVAEDAAGIGSVRMRDLQSRVPEGPESADAPEEAQGAVEAAEEGEPGGAEEGFRVPRADVPPPRSLPRPRRPRRHQEALPPQTQQPQAVGLPQVLQGLRRSV</sequence>
<dbReference type="Proteomes" id="UP001187192">
    <property type="component" value="Unassembled WGS sequence"/>
</dbReference>
<reference evidence="2" key="1">
    <citation type="submission" date="2023-07" db="EMBL/GenBank/DDBJ databases">
        <title>draft genome sequence of fig (Ficus carica).</title>
        <authorList>
            <person name="Takahashi T."/>
            <person name="Nishimura K."/>
        </authorList>
    </citation>
    <scope>NUCLEOTIDE SEQUENCE</scope>
</reference>
<gene>
    <name evidence="2" type="ORF">TIFTF001_020595</name>
</gene>
<comment type="caution">
    <text evidence="2">The sequence shown here is derived from an EMBL/GenBank/DDBJ whole genome shotgun (WGS) entry which is preliminary data.</text>
</comment>
<keyword evidence="3" id="KW-1185">Reference proteome</keyword>
<proteinExistence type="predicted"/>